<evidence type="ECO:0000256" key="2">
    <source>
        <dbReference type="ARBA" id="ARBA00023002"/>
    </source>
</evidence>
<dbReference type="Gene3D" id="3.40.50.720">
    <property type="entry name" value="NAD(P)-binding Rossmann-like Domain"/>
    <property type="match status" value="1"/>
</dbReference>
<keyword evidence="2" id="KW-0560">Oxidoreductase</keyword>
<accession>A0A2Z6SHX1</accession>
<dbReference type="InterPro" id="IPR036291">
    <property type="entry name" value="NAD(P)-bd_dom_sf"/>
</dbReference>
<dbReference type="STRING" id="94130.A0A2Z6SHX1"/>
<dbReference type="PANTHER" id="PTHR43669:SF3">
    <property type="entry name" value="ALCOHOL DEHYDROGENASE, PUTATIVE (AFU_ORTHOLOGUE AFUA_3G03445)-RELATED"/>
    <property type="match status" value="1"/>
</dbReference>
<dbReference type="GO" id="GO:0016491">
    <property type="term" value="F:oxidoreductase activity"/>
    <property type="evidence" value="ECO:0007669"/>
    <property type="project" value="UniProtKB-KW"/>
</dbReference>
<dbReference type="CDD" id="cd05233">
    <property type="entry name" value="SDR_c"/>
    <property type="match status" value="1"/>
</dbReference>
<dbReference type="EMBL" id="BEXD01004379">
    <property type="protein sequence ID" value="GBC10370.1"/>
    <property type="molecule type" value="Genomic_DNA"/>
</dbReference>
<dbReference type="SUPFAM" id="SSF51735">
    <property type="entry name" value="NAD(P)-binding Rossmann-fold domains"/>
    <property type="match status" value="1"/>
</dbReference>
<gene>
    <name evidence="3" type="ORF">RclHR1_09580003</name>
</gene>
<evidence type="ECO:0000313" key="4">
    <source>
        <dbReference type="Proteomes" id="UP000247702"/>
    </source>
</evidence>
<dbReference type="Proteomes" id="UP000247702">
    <property type="component" value="Unassembled WGS sequence"/>
</dbReference>
<comment type="caution">
    <text evidence="3">The sequence shown here is derived from an EMBL/GenBank/DDBJ whole genome shotgun (WGS) entry which is preliminary data.</text>
</comment>
<organism evidence="3 4">
    <name type="scientific">Rhizophagus clarus</name>
    <dbReference type="NCBI Taxonomy" id="94130"/>
    <lineage>
        <taxon>Eukaryota</taxon>
        <taxon>Fungi</taxon>
        <taxon>Fungi incertae sedis</taxon>
        <taxon>Mucoromycota</taxon>
        <taxon>Glomeromycotina</taxon>
        <taxon>Glomeromycetes</taxon>
        <taxon>Glomerales</taxon>
        <taxon>Glomeraceae</taxon>
        <taxon>Rhizophagus</taxon>
    </lineage>
</organism>
<keyword evidence="4" id="KW-1185">Reference proteome</keyword>
<dbReference type="InterPro" id="IPR002347">
    <property type="entry name" value="SDR_fam"/>
</dbReference>
<proteinExistence type="inferred from homology"/>
<evidence type="ECO:0000313" key="3">
    <source>
        <dbReference type="EMBL" id="GBC10370.1"/>
    </source>
</evidence>
<dbReference type="AlphaFoldDB" id="A0A2Z6SHX1"/>
<sequence>MAFNGKTILITGATGNVGSAAVKEFLKQGASVIATSRSKASLDKLTAKLQEKSVPTEKLIPITVDISNDQEVSKVANQIREKTLPEIDHVISSSGPWWKFDHLYDVTFEQWNEVMSANVNPHFIMYRNFIPLLLNRPGSSYTLVTGASGLIDEIGPQKIPSGITGITQTVLYGISRVGRYETRNSAVRFNELLISYRIEDDDTYNKLVSEGKISETDKFFTSSSKFGTIFPKIAKSNVKSEVIKIGSATDLEEFEKNQA</sequence>
<reference evidence="3 4" key="1">
    <citation type="submission" date="2017-11" db="EMBL/GenBank/DDBJ databases">
        <title>The genome of Rhizophagus clarus HR1 reveals common genetic basis of auxotrophy among arbuscular mycorrhizal fungi.</title>
        <authorList>
            <person name="Kobayashi Y."/>
        </authorList>
    </citation>
    <scope>NUCLEOTIDE SEQUENCE [LARGE SCALE GENOMIC DNA]</scope>
    <source>
        <strain evidence="3 4">HR1</strain>
    </source>
</reference>
<dbReference type="PANTHER" id="PTHR43669">
    <property type="entry name" value="5-KETO-D-GLUCONATE 5-REDUCTASE"/>
    <property type="match status" value="1"/>
</dbReference>
<dbReference type="Pfam" id="PF00106">
    <property type="entry name" value="adh_short"/>
    <property type="match status" value="1"/>
</dbReference>
<protein>
    <submittedName>
        <fullName evidence="3">Uncharacterized protein</fullName>
    </submittedName>
</protein>
<evidence type="ECO:0000256" key="1">
    <source>
        <dbReference type="ARBA" id="ARBA00006484"/>
    </source>
</evidence>
<name>A0A2Z6SHX1_9GLOM</name>
<comment type="similarity">
    <text evidence="1">Belongs to the short-chain dehydrogenases/reductases (SDR) family.</text>
</comment>